<accession>A0A1W1VTL1</accession>
<dbReference type="Proteomes" id="UP000192569">
    <property type="component" value="Chromosome I"/>
</dbReference>
<proteinExistence type="predicted"/>
<name>A0A1W1VTL1_9FIRM</name>
<dbReference type="OrthoDB" id="9803716at2"/>
<reference evidence="1 2" key="1">
    <citation type="submission" date="2017-04" db="EMBL/GenBank/DDBJ databases">
        <authorList>
            <person name="Afonso C.L."/>
            <person name="Miller P.J."/>
            <person name="Scott M.A."/>
            <person name="Spackman E."/>
            <person name="Goraichik I."/>
            <person name="Dimitrov K.M."/>
            <person name="Suarez D.L."/>
            <person name="Swayne D.E."/>
        </authorList>
    </citation>
    <scope>NUCLEOTIDE SEQUENCE [LARGE SCALE GENOMIC DNA]</scope>
    <source>
        <strain evidence="1 2">ToBE</strain>
    </source>
</reference>
<keyword evidence="2" id="KW-1185">Reference proteome</keyword>
<dbReference type="AlphaFoldDB" id="A0A1W1VTL1"/>
<evidence type="ECO:0000313" key="2">
    <source>
        <dbReference type="Proteomes" id="UP000192569"/>
    </source>
</evidence>
<evidence type="ECO:0000313" key="1">
    <source>
        <dbReference type="EMBL" id="SMB96712.1"/>
    </source>
</evidence>
<dbReference type="STRING" id="698762.SAMN00808754_1608"/>
<sequence length="161" mass="17661">MRAKVLLHEVAHGLAWRMGVDGPEVRQKYGGDARARGEAIAEGAAYIAAHHFGLDTSGYSFDYVAGWVRDAEKLLEWGGGEEGGAGADTADRRGRAGGRGGVKRKRGLGIRPLNIFWECWKRYVFAGYNTDRSNSGLGFNYRPAEAGCLTKREGVHGRWFD</sequence>
<gene>
    <name evidence="1" type="ORF">SAMN00808754_1608</name>
</gene>
<protein>
    <submittedName>
        <fullName evidence="1">Uncharacterized protein</fullName>
    </submittedName>
</protein>
<organism evidence="1 2">
    <name type="scientific">Thermanaeromonas toyohensis ToBE</name>
    <dbReference type="NCBI Taxonomy" id="698762"/>
    <lineage>
        <taxon>Bacteria</taxon>
        <taxon>Bacillati</taxon>
        <taxon>Bacillota</taxon>
        <taxon>Clostridia</taxon>
        <taxon>Neomoorellales</taxon>
        <taxon>Neomoorellaceae</taxon>
        <taxon>Thermanaeromonas</taxon>
    </lineage>
</organism>
<dbReference type="EMBL" id="LT838272">
    <property type="protein sequence ID" value="SMB96712.1"/>
    <property type="molecule type" value="Genomic_DNA"/>
</dbReference>